<dbReference type="AlphaFoldDB" id="A0A9D4HR56"/>
<comment type="caution">
    <text evidence="2">The sequence shown here is derived from an EMBL/GenBank/DDBJ whole genome shotgun (WGS) entry which is preliminary data.</text>
</comment>
<sequence length="77" mass="8590">METAEIPPSKACGCACTCSKVENPKNAKPRLSKPRPGGKNITDPSFMETLSQYEEDKAITKERERRTRKRGNLHLAS</sequence>
<proteinExistence type="predicted"/>
<gene>
    <name evidence="2" type="ORF">DPMN_053937</name>
</gene>
<protein>
    <submittedName>
        <fullName evidence="2">Uncharacterized protein</fullName>
    </submittedName>
</protein>
<reference evidence="2" key="2">
    <citation type="submission" date="2020-11" db="EMBL/GenBank/DDBJ databases">
        <authorList>
            <person name="McCartney M.A."/>
            <person name="Auch B."/>
            <person name="Kono T."/>
            <person name="Mallez S."/>
            <person name="Becker A."/>
            <person name="Gohl D.M."/>
            <person name="Silverstein K.A.T."/>
            <person name="Koren S."/>
            <person name="Bechman K.B."/>
            <person name="Herman A."/>
            <person name="Abrahante J.E."/>
            <person name="Garbe J."/>
        </authorList>
    </citation>
    <scope>NUCLEOTIDE SEQUENCE</scope>
    <source>
        <strain evidence="2">Duluth1</strain>
        <tissue evidence="2">Whole animal</tissue>
    </source>
</reference>
<organism evidence="2 3">
    <name type="scientific">Dreissena polymorpha</name>
    <name type="common">Zebra mussel</name>
    <name type="synonym">Mytilus polymorpha</name>
    <dbReference type="NCBI Taxonomy" id="45954"/>
    <lineage>
        <taxon>Eukaryota</taxon>
        <taxon>Metazoa</taxon>
        <taxon>Spiralia</taxon>
        <taxon>Lophotrochozoa</taxon>
        <taxon>Mollusca</taxon>
        <taxon>Bivalvia</taxon>
        <taxon>Autobranchia</taxon>
        <taxon>Heteroconchia</taxon>
        <taxon>Euheterodonta</taxon>
        <taxon>Imparidentia</taxon>
        <taxon>Neoheterodontei</taxon>
        <taxon>Myida</taxon>
        <taxon>Dreissenoidea</taxon>
        <taxon>Dreissenidae</taxon>
        <taxon>Dreissena</taxon>
    </lineage>
</organism>
<keyword evidence="3" id="KW-1185">Reference proteome</keyword>
<evidence type="ECO:0000313" key="3">
    <source>
        <dbReference type="Proteomes" id="UP000828390"/>
    </source>
</evidence>
<dbReference type="Proteomes" id="UP000828390">
    <property type="component" value="Unassembled WGS sequence"/>
</dbReference>
<accession>A0A9D4HR56</accession>
<evidence type="ECO:0000256" key="1">
    <source>
        <dbReference type="SAM" id="MobiDB-lite"/>
    </source>
</evidence>
<evidence type="ECO:0000313" key="2">
    <source>
        <dbReference type="EMBL" id="KAH3727991.1"/>
    </source>
</evidence>
<feature type="compositionally biased region" description="Basic and acidic residues" evidence="1">
    <location>
        <begin position="54"/>
        <end position="65"/>
    </location>
</feature>
<reference evidence="2" key="1">
    <citation type="journal article" date="2019" name="bioRxiv">
        <title>The Genome of the Zebra Mussel, Dreissena polymorpha: A Resource for Invasive Species Research.</title>
        <authorList>
            <person name="McCartney M.A."/>
            <person name="Auch B."/>
            <person name="Kono T."/>
            <person name="Mallez S."/>
            <person name="Zhang Y."/>
            <person name="Obille A."/>
            <person name="Becker A."/>
            <person name="Abrahante J.E."/>
            <person name="Garbe J."/>
            <person name="Badalamenti J.P."/>
            <person name="Herman A."/>
            <person name="Mangelson H."/>
            <person name="Liachko I."/>
            <person name="Sullivan S."/>
            <person name="Sone E.D."/>
            <person name="Koren S."/>
            <person name="Silverstein K.A.T."/>
            <person name="Beckman K.B."/>
            <person name="Gohl D.M."/>
        </authorList>
    </citation>
    <scope>NUCLEOTIDE SEQUENCE</scope>
    <source>
        <strain evidence="2">Duluth1</strain>
        <tissue evidence="2">Whole animal</tissue>
    </source>
</reference>
<feature type="compositionally biased region" description="Basic residues" evidence="1">
    <location>
        <begin position="66"/>
        <end position="77"/>
    </location>
</feature>
<feature type="region of interest" description="Disordered" evidence="1">
    <location>
        <begin position="22"/>
        <end position="77"/>
    </location>
</feature>
<dbReference type="EMBL" id="JAIWYP010000012">
    <property type="protein sequence ID" value="KAH3727991.1"/>
    <property type="molecule type" value="Genomic_DNA"/>
</dbReference>
<name>A0A9D4HR56_DREPO</name>